<comment type="caution">
    <text evidence="2">The sequence shown here is derived from an EMBL/GenBank/DDBJ whole genome shotgun (WGS) entry which is preliminary data.</text>
</comment>
<protein>
    <recommendedName>
        <fullName evidence="4">50S ribosomal protein L20</fullName>
    </recommendedName>
</protein>
<proteinExistence type="predicted"/>
<feature type="compositionally biased region" description="Polar residues" evidence="1">
    <location>
        <begin position="63"/>
        <end position="74"/>
    </location>
</feature>
<organism evidence="2 3">
    <name type="scientific">Microbulbifer salipaludis</name>
    <dbReference type="NCBI Taxonomy" id="187980"/>
    <lineage>
        <taxon>Bacteria</taxon>
        <taxon>Pseudomonadati</taxon>
        <taxon>Pseudomonadota</taxon>
        <taxon>Gammaproteobacteria</taxon>
        <taxon>Cellvibrionales</taxon>
        <taxon>Microbulbiferaceae</taxon>
        <taxon>Microbulbifer</taxon>
    </lineage>
</organism>
<reference evidence="2 3" key="1">
    <citation type="submission" date="2020-12" db="EMBL/GenBank/DDBJ databases">
        <title>Oil enriched cultivation method for isolating marine PHA-producing bacteria.</title>
        <authorList>
            <person name="Zheng W."/>
            <person name="Yu S."/>
            <person name="Huang Y."/>
        </authorList>
    </citation>
    <scope>NUCLEOTIDE SEQUENCE [LARGE SCALE GENOMIC DNA]</scope>
    <source>
        <strain evidence="2 3">SN0-2</strain>
    </source>
</reference>
<dbReference type="Proteomes" id="UP000664293">
    <property type="component" value="Unassembled WGS sequence"/>
</dbReference>
<dbReference type="EMBL" id="JAEKJR010000002">
    <property type="protein sequence ID" value="MBN8430854.1"/>
    <property type="molecule type" value="Genomic_DNA"/>
</dbReference>
<feature type="region of interest" description="Disordered" evidence="1">
    <location>
        <begin position="52"/>
        <end position="74"/>
    </location>
</feature>
<sequence length="74" mass="8780">MGLRNSTIRRPRRFKRHNAVVARRRKKVRWLLAQRARVRNYRRFFMVQSELTAKAEASRKGTQKGTQKGAQPDT</sequence>
<evidence type="ECO:0000313" key="3">
    <source>
        <dbReference type="Proteomes" id="UP000664293"/>
    </source>
</evidence>
<evidence type="ECO:0000313" key="2">
    <source>
        <dbReference type="EMBL" id="MBN8430854.1"/>
    </source>
</evidence>
<accession>A0ABS3E6D0</accession>
<gene>
    <name evidence="2" type="ORF">JF535_08310</name>
</gene>
<evidence type="ECO:0008006" key="4">
    <source>
        <dbReference type="Google" id="ProtNLM"/>
    </source>
</evidence>
<dbReference type="RefSeq" id="WP_207001109.1">
    <property type="nucleotide sequence ID" value="NZ_JAEKJR010000002.1"/>
</dbReference>
<evidence type="ECO:0000256" key="1">
    <source>
        <dbReference type="SAM" id="MobiDB-lite"/>
    </source>
</evidence>
<name>A0ABS3E6D0_9GAMM</name>
<keyword evidence="3" id="KW-1185">Reference proteome</keyword>